<evidence type="ECO:0000313" key="2">
    <source>
        <dbReference type="EMBL" id="PME56393.1"/>
    </source>
</evidence>
<proteinExistence type="predicted"/>
<dbReference type="Proteomes" id="UP000235778">
    <property type="component" value="Unassembled WGS sequence"/>
</dbReference>
<protein>
    <submittedName>
        <fullName evidence="2">Pilus assembly protein PilW</fullName>
    </submittedName>
</protein>
<reference evidence="3" key="1">
    <citation type="submission" date="2016-07" db="EMBL/GenBank/DDBJ databases">
        <title>Nontailed viruses are major unrecognized killers of bacteria in the ocean.</title>
        <authorList>
            <person name="Kauffman K."/>
            <person name="Hussain F."/>
            <person name="Yang J."/>
            <person name="Arevalo P."/>
            <person name="Brown J."/>
            <person name="Cutler M."/>
            <person name="Kelly L."/>
            <person name="Polz M.F."/>
        </authorList>
    </citation>
    <scope>NUCLEOTIDE SEQUENCE [LARGE SCALE GENOMIC DNA]</scope>
    <source>
        <strain evidence="3">10N.286.55.C1</strain>
    </source>
</reference>
<dbReference type="PIRSF" id="PIRSF004525">
    <property type="entry name" value="Pilin_peptidase-dep_B_prd"/>
    <property type="match status" value="1"/>
</dbReference>
<comment type="caution">
    <text evidence="2">The sequence shown here is derived from an EMBL/GenBank/DDBJ whole genome shotgun (WGS) entry which is preliminary data.</text>
</comment>
<gene>
    <name evidence="2" type="ORF">BCV30_02365</name>
</gene>
<keyword evidence="1" id="KW-0812">Transmembrane</keyword>
<dbReference type="AlphaFoldDB" id="A0A1B9PTQ6"/>
<evidence type="ECO:0000313" key="3">
    <source>
        <dbReference type="Proteomes" id="UP000235778"/>
    </source>
</evidence>
<keyword evidence="1" id="KW-0472">Membrane</keyword>
<evidence type="ECO:0000256" key="1">
    <source>
        <dbReference type="SAM" id="Phobius"/>
    </source>
</evidence>
<dbReference type="RefSeq" id="WP_017106607.1">
    <property type="nucleotide sequence ID" value="NZ_MAKA01000321.1"/>
</dbReference>
<dbReference type="InterPro" id="IPR016419">
    <property type="entry name" value="Prepilin_Pept-dep_B_prd"/>
</dbReference>
<feature type="transmembrane region" description="Helical" evidence="1">
    <location>
        <begin position="21"/>
        <end position="43"/>
    </location>
</feature>
<organism evidence="2 3">
    <name type="scientific">Vibrio lentus</name>
    <dbReference type="NCBI Taxonomy" id="136468"/>
    <lineage>
        <taxon>Bacteria</taxon>
        <taxon>Pseudomonadati</taxon>
        <taxon>Pseudomonadota</taxon>
        <taxon>Gammaproteobacteria</taxon>
        <taxon>Vibrionales</taxon>
        <taxon>Vibrionaceae</taxon>
        <taxon>Vibrio</taxon>
    </lineage>
</organism>
<dbReference type="EMBL" id="MCSI01000177">
    <property type="protein sequence ID" value="PME56393.1"/>
    <property type="molecule type" value="Genomic_DNA"/>
</dbReference>
<accession>A0A1B9PTQ6</accession>
<name>A0A1B9PTQ6_9VIBR</name>
<keyword evidence="1" id="KW-1133">Transmembrane helix</keyword>
<sequence>MAMMRVKPIVAAPNKQRGTSLIELMVASVIGVFAISIIGSVFITGQRIAKDKGIELLLLQNLTSTMQVMKEDIQRAGYDGANGYSIKLSGASNTIQVSGGVAVGFVYFREGSNGNKDNRNIVYRKHGTKLQICEKGTTVSEAIPTFNQVTGCYSLFDDSLIEVDAFSVHAQLLEQNSIKTTLTDISITASIPTAGVTKSVSVSVKQRNWQ</sequence>